<evidence type="ECO:0000313" key="8">
    <source>
        <dbReference type="Proteomes" id="UP001608902"/>
    </source>
</evidence>
<evidence type="ECO:0000256" key="3">
    <source>
        <dbReference type="ARBA" id="ARBA00023110"/>
    </source>
</evidence>
<evidence type="ECO:0000256" key="4">
    <source>
        <dbReference type="ARBA" id="ARBA00023235"/>
    </source>
</evidence>
<dbReference type="EC" id="5.2.1.8" evidence="2"/>
<keyword evidence="4" id="KW-0413">Isomerase</keyword>
<feature type="compositionally biased region" description="Basic and acidic residues" evidence="5">
    <location>
        <begin position="563"/>
        <end position="581"/>
    </location>
</feature>
<comment type="caution">
    <text evidence="7">The sequence shown here is derived from an EMBL/GenBank/DDBJ whole genome shotgun (WGS) entry which is preliminary data.</text>
</comment>
<sequence>MSKKDRKRAFFDVTIDGRLAGRIVMELFVDVAPKTCHNFITLCTGVAGISKISGKPLHYKGSTFHRVIKNFMIQGGDFTKGDGTGGESVYGGMFDDEGFIMKHDEPFVLSMANKGPNTNGSQFFITTKPAPHLDNVHVVFGKVVSGQDVVTEIEHLKTNSKNRPLADVIILNCGELVRKTKQRKLSKSSSSDESESAQKSKRKRKAKKVGKSDSEGEVQHLEISAVAVPDIQISTVKAEEVPKDPEHHNAFLMRRSHTPEEIRKARNKEKAMKAKNSPRRSRRDVGLNRAWNQRKVTRTGHKVKGRGPLRFRTPDGSDRDRSRTPPHWRREQDRLITLEELKQRREREAVATEDKERTKAVITAEPETTKGKETSDGARSKHSRMSSQDNRRNDRASKYERDRRSGNNSEKSSKTRDENRKKDRDVYERHDVTENISRRRSSGDQRARGRNKEGQFSKTNNVRQQSDRKRALSLDDKKERTAHKRDKTSDVASECGEQNEAHEAQNDLAEESHQMKESHTREKSGEPESEVERIHLDDYSDDRNSTNSDQENEVQELEEEKNEDALLVRHEEEVNDNDKPAAAKSVGKDPSNMIGHSDGDDNEPEVTKLSNQSNSENNENEEVEAGKKEHRVEASARNDGDSVGNDKLDVTGERICKFEQSGKSSTNNDERMKKKKNIDQSDGKTKAVGMHRSPEKNIGKSNKEEENVKRPVKKVKAREDSSHSEGESEHKRSRSRERRDSRSRRGHSHRRSRSRGGHERSHSRTRRARSRSRSRGHRYRSRSRDWRSRDYRFRDTRDRYYGGYIDRRTLYDERMRRRERERRRWSRSLERRSRRHSYTAQKKSSHRSSSSNRSSSTSSSSSSSASSLSSSRSRTRQRRHPSEGGRRSDLHSRSSSNTSRSSSPSSSTSSHSD</sequence>
<dbReference type="GO" id="GO:0003755">
    <property type="term" value="F:peptidyl-prolyl cis-trans isomerase activity"/>
    <property type="evidence" value="ECO:0007669"/>
    <property type="project" value="UniProtKB-KW"/>
</dbReference>
<feature type="compositionally biased region" description="Basic and acidic residues" evidence="5">
    <location>
        <begin position="367"/>
        <end position="379"/>
    </location>
</feature>
<feature type="region of interest" description="Disordered" evidence="5">
    <location>
        <begin position="814"/>
        <end position="913"/>
    </location>
</feature>
<reference evidence="7 8" key="1">
    <citation type="submission" date="2024-08" db="EMBL/GenBank/DDBJ databases">
        <title>Gnathostoma spinigerum genome.</title>
        <authorList>
            <person name="Gonzalez-Bertolin B."/>
            <person name="Monzon S."/>
            <person name="Zaballos A."/>
            <person name="Jimenez P."/>
            <person name="Dekumyoy P."/>
            <person name="Varona S."/>
            <person name="Cuesta I."/>
            <person name="Sumanam S."/>
            <person name="Adisakwattana P."/>
            <person name="Gasser R.B."/>
            <person name="Hernandez-Gonzalez A."/>
            <person name="Young N.D."/>
            <person name="Perteguer M.J."/>
        </authorList>
    </citation>
    <scope>NUCLEOTIDE SEQUENCE [LARGE SCALE GENOMIC DNA]</scope>
    <source>
        <strain evidence="7">AL3</strain>
        <tissue evidence="7">Liver</tissue>
    </source>
</reference>
<evidence type="ECO:0000313" key="7">
    <source>
        <dbReference type="EMBL" id="MFH4975870.1"/>
    </source>
</evidence>
<evidence type="ECO:0000256" key="2">
    <source>
        <dbReference type="ARBA" id="ARBA00013194"/>
    </source>
</evidence>
<proteinExistence type="predicted"/>
<feature type="compositionally biased region" description="Low complexity" evidence="5">
    <location>
        <begin position="893"/>
        <end position="913"/>
    </location>
</feature>
<dbReference type="SUPFAM" id="SSF50891">
    <property type="entry name" value="Cyclophilin-like"/>
    <property type="match status" value="1"/>
</dbReference>
<feature type="compositionally biased region" description="Basic and acidic residues" evidence="5">
    <location>
        <begin position="692"/>
        <end position="709"/>
    </location>
</feature>
<name>A0ABD6EHS5_9BILA</name>
<evidence type="ECO:0000259" key="6">
    <source>
        <dbReference type="PROSITE" id="PS50072"/>
    </source>
</evidence>
<dbReference type="PROSITE" id="PS50072">
    <property type="entry name" value="CSA_PPIASE_2"/>
    <property type="match status" value="1"/>
</dbReference>
<feature type="compositionally biased region" description="Basic residues" evidence="5">
    <location>
        <begin position="199"/>
        <end position="209"/>
    </location>
</feature>
<feature type="compositionally biased region" description="Basic and acidic residues" evidence="5">
    <location>
        <begin position="237"/>
        <end position="249"/>
    </location>
</feature>
<gene>
    <name evidence="7" type="ORF">AB6A40_002579</name>
</gene>
<feature type="compositionally biased region" description="Basic residues" evidence="5">
    <location>
        <begin position="295"/>
        <end position="309"/>
    </location>
</feature>
<keyword evidence="3" id="KW-0697">Rotamase</keyword>
<feature type="compositionally biased region" description="Basic residues" evidence="5">
    <location>
        <begin position="819"/>
        <end position="837"/>
    </location>
</feature>
<feature type="compositionally biased region" description="Basic residues" evidence="5">
    <location>
        <begin position="731"/>
        <end position="755"/>
    </location>
</feature>
<feature type="compositionally biased region" description="Basic and acidic residues" evidence="5">
    <location>
        <begin position="624"/>
        <end position="657"/>
    </location>
</feature>
<dbReference type="PROSITE" id="PS00170">
    <property type="entry name" value="CSA_PPIASE_1"/>
    <property type="match status" value="1"/>
</dbReference>
<dbReference type="Proteomes" id="UP001608902">
    <property type="component" value="Unassembled WGS sequence"/>
</dbReference>
<organism evidence="7 8">
    <name type="scientific">Gnathostoma spinigerum</name>
    <dbReference type="NCBI Taxonomy" id="75299"/>
    <lineage>
        <taxon>Eukaryota</taxon>
        <taxon>Metazoa</taxon>
        <taxon>Ecdysozoa</taxon>
        <taxon>Nematoda</taxon>
        <taxon>Chromadorea</taxon>
        <taxon>Rhabditida</taxon>
        <taxon>Spirurina</taxon>
        <taxon>Gnathostomatomorpha</taxon>
        <taxon>Gnathostomatoidea</taxon>
        <taxon>Gnathostomatidae</taxon>
        <taxon>Gnathostoma</taxon>
    </lineage>
</organism>
<feature type="compositionally biased region" description="Basic and acidic residues" evidence="5">
    <location>
        <begin position="465"/>
        <end position="479"/>
    </location>
</feature>
<feature type="region of interest" description="Disordered" evidence="5">
    <location>
        <begin position="180"/>
        <end position="221"/>
    </location>
</feature>
<dbReference type="PRINTS" id="PR00153">
    <property type="entry name" value="CSAPPISMRASE"/>
</dbReference>
<evidence type="ECO:0000256" key="1">
    <source>
        <dbReference type="ARBA" id="ARBA00000971"/>
    </source>
</evidence>
<dbReference type="Gene3D" id="2.40.100.10">
    <property type="entry name" value="Cyclophilin-like"/>
    <property type="match status" value="1"/>
</dbReference>
<dbReference type="InterPro" id="IPR002130">
    <property type="entry name" value="Cyclophilin-type_PPIase_dom"/>
</dbReference>
<dbReference type="FunFam" id="2.40.100.10:FF:000005">
    <property type="entry name" value="Peptidyl-prolyl cis-trans isomerase G"/>
    <property type="match status" value="1"/>
</dbReference>
<dbReference type="Pfam" id="PF00160">
    <property type="entry name" value="Pro_isomerase"/>
    <property type="match status" value="1"/>
</dbReference>
<feature type="compositionally biased region" description="Basic and acidic residues" evidence="5">
    <location>
        <begin position="389"/>
        <end position="455"/>
    </location>
</feature>
<protein>
    <recommendedName>
        <fullName evidence="2">peptidylprolyl isomerase</fullName>
        <ecNumber evidence="2">5.2.1.8</ecNumber>
    </recommendedName>
</protein>
<feature type="compositionally biased region" description="Basic residues" evidence="5">
    <location>
        <begin position="763"/>
        <end position="781"/>
    </location>
</feature>
<dbReference type="InterPro" id="IPR020892">
    <property type="entry name" value="Cyclophilin-type_PPIase_CS"/>
</dbReference>
<feature type="compositionally biased region" description="Basic and acidic residues" evidence="5">
    <location>
        <begin position="257"/>
        <end position="272"/>
    </location>
</feature>
<feature type="compositionally biased region" description="Low complexity" evidence="5">
    <location>
        <begin position="847"/>
        <end position="872"/>
    </location>
</feature>
<feature type="compositionally biased region" description="Basic and acidic residues" evidence="5">
    <location>
        <begin position="880"/>
        <end position="892"/>
    </location>
</feature>
<dbReference type="PANTHER" id="PTHR11071">
    <property type="entry name" value="PEPTIDYL-PROLYL CIS-TRANS ISOMERASE"/>
    <property type="match status" value="1"/>
</dbReference>
<feature type="domain" description="PPIase cyclophilin-type" evidence="6">
    <location>
        <begin position="10"/>
        <end position="175"/>
    </location>
</feature>
<feature type="compositionally biased region" description="Basic and acidic residues" evidence="5">
    <location>
        <begin position="499"/>
        <end position="544"/>
    </location>
</feature>
<dbReference type="EMBL" id="JBGFUD010001170">
    <property type="protein sequence ID" value="MFH4975870.1"/>
    <property type="molecule type" value="Genomic_DNA"/>
</dbReference>
<feature type="compositionally biased region" description="Basic and acidic residues" evidence="5">
    <location>
        <begin position="717"/>
        <end position="730"/>
    </location>
</feature>
<keyword evidence="8" id="KW-1185">Reference proteome</keyword>
<dbReference type="PANTHER" id="PTHR11071:SF561">
    <property type="entry name" value="PEPTIDYL-PROLYL CIS-TRANS ISOMERASE D-RELATED"/>
    <property type="match status" value="1"/>
</dbReference>
<feature type="compositionally biased region" description="Basic and acidic residues" evidence="5">
    <location>
        <begin position="312"/>
        <end position="359"/>
    </location>
</feature>
<feature type="compositionally biased region" description="Basic and acidic residues" evidence="5">
    <location>
        <begin position="782"/>
        <end position="792"/>
    </location>
</feature>
<comment type="catalytic activity">
    <reaction evidence="1">
        <text>[protein]-peptidylproline (omega=180) = [protein]-peptidylproline (omega=0)</text>
        <dbReference type="Rhea" id="RHEA:16237"/>
        <dbReference type="Rhea" id="RHEA-COMP:10747"/>
        <dbReference type="Rhea" id="RHEA-COMP:10748"/>
        <dbReference type="ChEBI" id="CHEBI:83833"/>
        <dbReference type="ChEBI" id="CHEBI:83834"/>
        <dbReference type="EC" id="5.2.1.8"/>
    </reaction>
</comment>
<evidence type="ECO:0000256" key="5">
    <source>
        <dbReference type="SAM" id="MobiDB-lite"/>
    </source>
</evidence>
<feature type="compositionally biased region" description="Acidic residues" evidence="5">
    <location>
        <begin position="550"/>
        <end position="562"/>
    </location>
</feature>
<feature type="compositionally biased region" description="Basic and acidic residues" evidence="5">
    <location>
        <begin position="210"/>
        <end position="220"/>
    </location>
</feature>
<feature type="compositionally biased region" description="Basic and acidic residues" evidence="5">
    <location>
        <begin position="668"/>
        <end position="685"/>
    </location>
</feature>
<dbReference type="InterPro" id="IPR029000">
    <property type="entry name" value="Cyclophilin-like_dom_sf"/>
</dbReference>
<dbReference type="AlphaFoldDB" id="A0ABD6EHS5"/>
<feature type="region of interest" description="Disordered" evidence="5">
    <location>
        <begin position="237"/>
        <end position="792"/>
    </location>
</feature>
<accession>A0ABD6EHS5</accession>